<comment type="caution">
    <text evidence="5">The sequence shown here is derived from an EMBL/GenBank/DDBJ whole genome shotgun (WGS) entry which is preliminary data.</text>
</comment>
<dbReference type="InterPro" id="IPR007516">
    <property type="entry name" value="Co_F420_Hydgase/DH_bsu_N"/>
</dbReference>
<dbReference type="InterPro" id="IPR017900">
    <property type="entry name" value="4Fe4S_Fe_S_CS"/>
</dbReference>
<evidence type="ECO:0000256" key="1">
    <source>
        <dbReference type="ARBA" id="ARBA00022723"/>
    </source>
</evidence>
<keyword evidence="2" id="KW-0408">Iron</keyword>
<accession>A0A4V6HS25</accession>
<sequence>MIEKYHDKCTGCNVCSSVCKKEAIALKIDDKGFWYPVVDANKCVKCGRCESICPVSNKYKLDNHLNMIYVAQNRDNNIRKNSSSGGIFYSIAKNILDMDGFVVGAAFSEDYHTVHHIIINDEKDLYKLQGSKYVQSYIEPQIYNDIKNLLEDRKRVLFSGTPCQINAINKIFSKQYNNFLTIDIVCHGVPSPLTWKEYVIEAEKKYNAKLTKANFRAKPNGWKRYELLLKFSNQTYSKWFNEDAYGKSFIHNIFLRDCCYTCQFKGIPRNADISLGDFWGIDKEYDDDKGTSLLIVNSLQGKELLESISNEINYTDIKIEKAFPGNYALLKSSKYFEKREDAFKRLKDSNYSFSSIVKKYTHVSLIKRVINKVQRIVKR</sequence>
<feature type="domain" description="4Fe-4S ferredoxin-type" evidence="4">
    <location>
        <begin position="1"/>
        <end position="29"/>
    </location>
</feature>
<keyword evidence="1" id="KW-0479">Metal-binding</keyword>
<protein>
    <submittedName>
        <fullName evidence="5">Ferredoxin</fullName>
    </submittedName>
</protein>
<evidence type="ECO:0000256" key="2">
    <source>
        <dbReference type="ARBA" id="ARBA00023004"/>
    </source>
</evidence>
<dbReference type="Pfam" id="PF12838">
    <property type="entry name" value="Fer4_7"/>
    <property type="match status" value="1"/>
</dbReference>
<dbReference type="PANTHER" id="PTHR43193:SF2">
    <property type="entry name" value="POLYFERREDOXIN PROTEIN FWDF"/>
    <property type="match status" value="1"/>
</dbReference>
<keyword evidence="6" id="KW-1185">Reference proteome</keyword>
<evidence type="ECO:0000313" key="6">
    <source>
        <dbReference type="Proteomes" id="UP000306509"/>
    </source>
</evidence>
<dbReference type="Gene3D" id="3.30.70.20">
    <property type="match status" value="1"/>
</dbReference>
<evidence type="ECO:0000259" key="4">
    <source>
        <dbReference type="PROSITE" id="PS51379"/>
    </source>
</evidence>
<feature type="domain" description="4Fe-4S ferredoxin-type" evidence="4">
    <location>
        <begin position="34"/>
        <end position="64"/>
    </location>
</feature>
<dbReference type="InterPro" id="IPR052977">
    <property type="entry name" value="Polyferredoxin-like_ET"/>
</dbReference>
<organism evidence="5 6">
    <name type="scientific">Robinsoniella peoriensis</name>
    <dbReference type="NCBI Taxonomy" id="180332"/>
    <lineage>
        <taxon>Bacteria</taxon>
        <taxon>Bacillati</taxon>
        <taxon>Bacillota</taxon>
        <taxon>Clostridia</taxon>
        <taxon>Lachnospirales</taxon>
        <taxon>Lachnospiraceae</taxon>
        <taxon>Robinsoniella</taxon>
    </lineage>
</organism>
<dbReference type="Proteomes" id="UP000306509">
    <property type="component" value="Unassembled WGS sequence"/>
</dbReference>
<dbReference type="EMBL" id="QGQD01000040">
    <property type="protein sequence ID" value="TLD01348.1"/>
    <property type="molecule type" value="Genomic_DNA"/>
</dbReference>
<dbReference type="PANTHER" id="PTHR43193">
    <property type="match status" value="1"/>
</dbReference>
<dbReference type="RefSeq" id="WP_138002289.1">
    <property type="nucleotide sequence ID" value="NZ_QGQD01000040.1"/>
</dbReference>
<dbReference type="AlphaFoldDB" id="A0A4V6HS25"/>
<dbReference type="InterPro" id="IPR007525">
    <property type="entry name" value="FrhB_FdhB_C"/>
</dbReference>
<dbReference type="GO" id="GO:0046872">
    <property type="term" value="F:metal ion binding"/>
    <property type="evidence" value="ECO:0007669"/>
    <property type="project" value="UniProtKB-KW"/>
</dbReference>
<dbReference type="PROSITE" id="PS00198">
    <property type="entry name" value="4FE4S_FER_1"/>
    <property type="match status" value="1"/>
</dbReference>
<dbReference type="SUPFAM" id="SSF54862">
    <property type="entry name" value="4Fe-4S ferredoxins"/>
    <property type="match status" value="1"/>
</dbReference>
<name>A0A4V6HS25_9FIRM</name>
<gene>
    <name evidence="5" type="ORF">DSM106044_01730</name>
</gene>
<dbReference type="Pfam" id="PF04432">
    <property type="entry name" value="FrhB_FdhB_C"/>
    <property type="match status" value="1"/>
</dbReference>
<dbReference type="PROSITE" id="PS51379">
    <property type="entry name" value="4FE4S_FER_2"/>
    <property type="match status" value="2"/>
</dbReference>
<dbReference type="Pfam" id="PF04422">
    <property type="entry name" value="FrhB_FdhB_N"/>
    <property type="match status" value="1"/>
</dbReference>
<proteinExistence type="predicted"/>
<keyword evidence="3" id="KW-0411">Iron-sulfur</keyword>
<evidence type="ECO:0000313" key="5">
    <source>
        <dbReference type="EMBL" id="TLD01348.1"/>
    </source>
</evidence>
<evidence type="ECO:0000256" key="3">
    <source>
        <dbReference type="ARBA" id="ARBA00023014"/>
    </source>
</evidence>
<dbReference type="InterPro" id="IPR017896">
    <property type="entry name" value="4Fe4S_Fe-S-bd"/>
</dbReference>
<dbReference type="GO" id="GO:0051536">
    <property type="term" value="F:iron-sulfur cluster binding"/>
    <property type="evidence" value="ECO:0007669"/>
    <property type="project" value="UniProtKB-KW"/>
</dbReference>
<reference evidence="5 6" key="1">
    <citation type="journal article" date="2019" name="Anaerobe">
        <title>Detection of Robinsoniella peoriensis in multiple bone samples of a trauma patient.</title>
        <authorList>
            <person name="Schrottner P."/>
            <person name="Hartwich K."/>
            <person name="Bunk B."/>
            <person name="Schober I."/>
            <person name="Helbig S."/>
            <person name="Rudolph W.W."/>
            <person name="Gunzer F."/>
        </authorList>
    </citation>
    <scope>NUCLEOTIDE SEQUENCE [LARGE SCALE GENOMIC DNA]</scope>
    <source>
        <strain evidence="5 6">DSM 106044</strain>
    </source>
</reference>